<dbReference type="Pfam" id="PF00890">
    <property type="entry name" value="FAD_binding_2"/>
    <property type="match status" value="1"/>
</dbReference>
<feature type="domain" description="FAD-dependent oxidoreductase 2 FAD-binding" evidence="3">
    <location>
        <begin position="98"/>
        <end position="147"/>
    </location>
</feature>
<keyword evidence="1" id="KW-0285">Flavoprotein</keyword>
<organism evidence="5 6">
    <name type="scientific">Geomobilimonas luticola</name>
    <dbReference type="NCBI Taxonomy" id="1114878"/>
    <lineage>
        <taxon>Bacteria</taxon>
        <taxon>Pseudomonadati</taxon>
        <taxon>Thermodesulfobacteriota</taxon>
        <taxon>Desulfuromonadia</taxon>
        <taxon>Geobacterales</taxon>
        <taxon>Geobacteraceae</taxon>
        <taxon>Geomobilimonas</taxon>
    </lineage>
</organism>
<evidence type="ECO:0000313" key="6">
    <source>
        <dbReference type="Proteomes" id="UP000756860"/>
    </source>
</evidence>
<dbReference type="PRINTS" id="PR00368">
    <property type="entry name" value="FADPNR"/>
</dbReference>
<dbReference type="Proteomes" id="UP000756860">
    <property type="component" value="Unassembled WGS sequence"/>
</dbReference>
<dbReference type="RefSeq" id="WP_214175605.1">
    <property type="nucleotide sequence ID" value="NZ_JAHCVK010000004.1"/>
</dbReference>
<reference evidence="5 6" key="1">
    <citation type="submission" date="2021-05" db="EMBL/GenBank/DDBJ databases">
        <title>The draft genome of Geobacter luticola JCM 17780.</title>
        <authorList>
            <person name="Xu Z."/>
            <person name="Masuda Y."/>
            <person name="Itoh H."/>
            <person name="Senoo K."/>
        </authorList>
    </citation>
    <scope>NUCLEOTIDE SEQUENCE [LARGE SCALE GENOMIC DNA]</scope>
    <source>
        <strain evidence="5 6">JCM 17780</strain>
    </source>
</reference>
<evidence type="ECO:0000259" key="4">
    <source>
        <dbReference type="Pfam" id="PF21688"/>
    </source>
</evidence>
<dbReference type="PIRSF" id="PIRSF038984">
    <property type="entry name" value="FAD_binding_protein"/>
    <property type="match status" value="1"/>
</dbReference>
<evidence type="ECO:0000256" key="1">
    <source>
        <dbReference type="ARBA" id="ARBA00022630"/>
    </source>
</evidence>
<protein>
    <submittedName>
        <fullName evidence="5">FAD-binding protein</fullName>
    </submittedName>
</protein>
<dbReference type="InterPro" id="IPR003953">
    <property type="entry name" value="FAD-dep_OxRdtase_2_FAD-bd"/>
</dbReference>
<proteinExistence type="predicted"/>
<gene>
    <name evidence="5" type="ORF">KI810_11100</name>
</gene>
<dbReference type="Gene3D" id="3.50.50.60">
    <property type="entry name" value="FAD/NAD(P)-binding domain"/>
    <property type="match status" value="2"/>
</dbReference>
<name>A0ABS5SE06_9BACT</name>
<keyword evidence="6" id="KW-1185">Reference proteome</keyword>
<dbReference type="Gene3D" id="3.30.70.2700">
    <property type="match status" value="1"/>
</dbReference>
<dbReference type="InterPro" id="IPR036188">
    <property type="entry name" value="FAD/NAD-bd_sf"/>
</dbReference>
<evidence type="ECO:0000313" key="5">
    <source>
        <dbReference type="EMBL" id="MBT0653605.1"/>
    </source>
</evidence>
<comment type="caution">
    <text evidence="5">The sequence shown here is derived from an EMBL/GenBank/DDBJ whole genome shotgun (WGS) entry which is preliminary data.</text>
</comment>
<evidence type="ECO:0000259" key="3">
    <source>
        <dbReference type="Pfam" id="PF00890"/>
    </source>
</evidence>
<dbReference type="EMBL" id="JAHCVK010000004">
    <property type="protein sequence ID" value="MBT0653605.1"/>
    <property type="molecule type" value="Genomic_DNA"/>
</dbReference>
<evidence type="ECO:0000256" key="2">
    <source>
        <dbReference type="ARBA" id="ARBA00023002"/>
    </source>
</evidence>
<dbReference type="Pfam" id="PF21688">
    <property type="entry name" value="FAD-depend_C"/>
    <property type="match status" value="1"/>
</dbReference>
<dbReference type="PRINTS" id="PR00411">
    <property type="entry name" value="PNDRDTASEI"/>
</dbReference>
<accession>A0ABS5SE06</accession>
<dbReference type="PANTHER" id="PTHR42842">
    <property type="entry name" value="FAD/NAD(P)-BINDING OXIDOREDUCTASE"/>
    <property type="match status" value="1"/>
</dbReference>
<dbReference type="InterPro" id="IPR049516">
    <property type="entry name" value="FAD-depend_C"/>
</dbReference>
<dbReference type="InterPro" id="IPR028348">
    <property type="entry name" value="FAD-binding_protein"/>
</dbReference>
<feature type="domain" description="FAD-dependent protein C-terminal" evidence="4">
    <location>
        <begin position="281"/>
        <end position="474"/>
    </location>
</feature>
<keyword evidence="2" id="KW-0560">Oxidoreductase</keyword>
<sequence length="526" mass="56886">MPFLLRNLILNLDEAEEQLKFRLCDRFGLHTTAIRSLSLVRKGIDARKKPRIKFVCTVEFTLDDEGAFWSRYGDDPDLERIHPQPEAALPRLTTSRRIVIVGAGPAGLFTALRLADYGLSPLLLERGKPVQDRVRDVQSFWSGGELDPESNVQFGEGGAGTFSDGKLTTRVKDPNIRYVLDRLVRFGAPPEILCLAKPHIGTDRLRGVVASLRGHLEAQGVTVRFQKRLSGLVADAGSLAGVIIDGREEYPCDILVLAPGHSARDTYGMLAECRVLMEPKPFAIGVRVEHPQELINRIQYGLAAHPRLPPADYQLTYNNPRTGRSAYSFCMCPGGVVVAGASEAGGVVTNGMSGHLRNAPFANSALVVTVGRGDFPGGGPLAGVEFQRHWEQLAFRHGGGNYRAPAQNMLAFLGQPGSHPLTSSYLPGVRETDLAQVLPDYVVATLREGLAHFDRKMRGFVTGEATLTGVETRTSAPLRIVRGDDFQSVSLKGLYPAGEGAGYAGGIMSAALDGIRVADAIADSLK</sequence>
<dbReference type="SUPFAM" id="SSF51905">
    <property type="entry name" value="FAD/NAD(P)-binding domain"/>
    <property type="match status" value="1"/>
</dbReference>
<dbReference type="PANTHER" id="PTHR42842:SF3">
    <property type="entry name" value="FAD_NAD(P)-BINDING OXIDOREDUCTASE FAMILY PROTEIN"/>
    <property type="match status" value="1"/>
</dbReference>